<evidence type="ECO:0000313" key="3">
    <source>
        <dbReference type="Proteomes" id="UP000281553"/>
    </source>
</evidence>
<reference evidence="2 3" key="1">
    <citation type="submission" date="2018-11" db="EMBL/GenBank/DDBJ databases">
        <authorList>
            <consortium name="Pathogen Informatics"/>
        </authorList>
    </citation>
    <scope>NUCLEOTIDE SEQUENCE [LARGE SCALE GENOMIC DNA]</scope>
</reference>
<dbReference type="InterPro" id="IPR026895">
    <property type="entry name" value="EMC1"/>
</dbReference>
<keyword evidence="3" id="KW-1185">Reference proteome</keyword>
<feature type="region of interest" description="Disordered" evidence="1">
    <location>
        <begin position="53"/>
        <end position="77"/>
    </location>
</feature>
<dbReference type="GO" id="GO:0072546">
    <property type="term" value="C:EMC complex"/>
    <property type="evidence" value="ECO:0007669"/>
    <property type="project" value="InterPro"/>
</dbReference>
<name>A0A3P7NXI0_DIBLA</name>
<accession>A0A3P7NXI0</accession>
<dbReference type="EMBL" id="UYRU01099936">
    <property type="protein sequence ID" value="VDN40928.1"/>
    <property type="molecule type" value="Genomic_DNA"/>
</dbReference>
<protein>
    <submittedName>
        <fullName evidence="2">Uncharacterized protein</fullName>
    </submittedName>
</protein>
<dbReference type="PANTHER" id="PTHR21573:SF0">
    <property type="entry name" value="ER MEMBRANE PROTEIN COMPLEX SUBUNIT 1"/>
    <property type="match status" value="1"/>
</dbReference>
<gene>
    <name evidence="2" type="ORF">DILT_LOCUS18384</name>
</gene>
<proteinExistence type="predicted"/>
<evidence type="ECO:0000256" key="1">
    <source>
        <dbReference type="SAM" id="MobiDB-lite"/>
    </source>
</evidence>
<dbReference type="GO" id="GO:0034975">
    <property type="term" value="P:protein folding in endoplasmic reticulum"/>
    <property type="evidence" value="ECO:0007669"/>
    <property type="project" value="TreeGrafter"/>
</dbReference>
<dbReference type="Proteomes" id="UP000281553">
    <property type="component" value="Unassembled WGS sequence"/>
</dbReference>
<sequence length="176" mass="19795">MFDLPVSPQQATMEDEFGNVNAGIFQLFANRLHSQAKQLKNALGNLVSSLPFKQKQPKESEADVPETSSNDADFEDDQPLTRDVYNLHKMIVVVTSIGKVFGMESAKGQIMWSYLVPDAQKFNNGAPAQLFLQRTTGHFPLRPIASVLLQSKVQIPPFWLMHFSCPNKYYSRCTIS</sequence>
<evidence type="ECO:0000313" key="2">
    <source>
        <dbReference type="EMBL" id="VDN40928.1"/>
    </source>
</evidence>
<dbReference type="PANTHER" id="PTHR21573">
    <property type="entry name" value="ER MEMBRANE PROTEIN COMPLEX SUBUNIT 1"/>
    <property type="match status" value="1"/>
</dbReference>
<dbReference type="AlphaFoldDB" id="A0A3P7NXI0"/>
<dbReference type="OrthoDB" id="28092at2759"/>
<organism evidence="2 3">
    <name type="scientific">Dibothriocephalus latus</name>
    <name type="common">Fish tapeworm</name>
    <name type="synonym">Diphyllobothrium latum</name>
    <dbReference type="NCBI Taxonomy" id="60516"/>
    <lineage>
        <taxon>Eukaryota</taxon>
        <taxon>Metazoa</taxon>
        <taxon>Spiralia</taxon>
        <taxon>Lophotrochozoa</taxon>
        <taxon>Platyhelminthes</taxon>
        <taxon>Cestoda</taxon>
        <taxon>Eucestoda</taxon>
        <taxon>Diphyllobothriidea</taxon>
        <taxon>Diphyllobothriidae</taxon>
        <taxon>Dibothriocephalus</taxon>
    </lineage>
</organism>